<accession>A0A3P1CGW2</accession>
<evidence type="ECO:0000313" key="1">
    <source>
        <dbReference type="EMBL" id="RRB12480.1"/>
    </source>
</evidence>
<sequence length="128" mass="14378">MMKFIVLAVQYLKGTASHLGTTKNLVREVVVGVMTALCIYLVLHFTMPPEPDVVGGLRNVLQTTLQNQHRADSLQAWIRVKEKQDIIDSLQYTIRQYEERDSLRANSKLTPVGAMQTIIGAIRGKKAK</sequence>
<protein>
    <submittedName>
        <fullName evidence="1">Uncharacterized protein</fullName>
    </submittedName>
</protein>
<gene>
    <name evidence="1" type="ORF">EHT87_19975</name>
</gene>
<dbReference type="RefSeq" id="WP_124908433.1">
    <property type="nucleotide sequence ID" value="NZ_RQJP01000004.1"/>
</dbReference>
<comment type="caution">
    <text evidence="1">The sequence shown here is derived from an EMBL/GenBank/DDBJ whole genome shotgun (WGS) entry which is preliminary data.</text>
</comment>
<evidence type="ECO:0000313" key="2">
    <source>
        <dbReference type="Proteomes" id="UP000274271"/>
    </source>
</evidence>
<dbReference type="Proteomes" id="UP000274271">
    <property type="component" value="Unassembled WGS sequence"/>
</dbReference>
<keyword evidence="2" id="KW-1185">Reference proteome</keyword>
<name>A0A3P1CGW2_9BACT</name>
<dbReference type="EMBL" id="RQJP01000004">
    <property type="protein sequence ID" value="RRB12480.1"/>
    <property type="molecule type" value="Genomic_DNA"/>
</dbReference>
<organism evidence="1 2">
    <name type="scientific">Larkinella knui</name>
    <dbReference type="NCBI Taxonomy" id="2025310"/>
    <lineage>
        <taxon>Bacteria</taxon>
        <taxon>Pseudomonadati</taxon>
        <taxon>Bacteroidota</taxon>
        <taxon>Cytophagia</taxon>
        <taxon>Cytophagales</taxon>
        <taxon>Spirosomataceae</taxon>
        <taxon>Larkinella</taxon>
    </lineage>
</organism>
<reference evidence="1 2" key="1">
    <citation type="submission" date="2018-11" db="EMBL/GenBank/DDBJ databases">
        <authorList>
            <person name="Zhou Z."/>
            <person name="Wang G."/>
        </authorList>
    </citation>
    <scope>NUCLEOTIDE SEQUENCE [LARGE SCALE GENOMIC DNA]</scope>
    <source>
        <strain evidence="1 2">KCTC42998</strain>
    </source>
</reference>
<proteinExistence type="predicted"/>
<dbReference type="AlphaFoldDB" id="A0A3P1CGW2"/>